<evidence type="ECO:0000313" key="2">
    <source>
        <dbReference type="Proteomes" id="UP000320431"/>
    </source>
</evidence>
<proteinExistence type="predicted"/>
<dbReference type="EMBL" id="VICD02000219">
    <property type="protein sequence ID" value="KAB8179314.1"/>
    <property type="molecule type" value="Genomic_DNA"/>
</dbReference>
<name>A0A508AM89_9GAMM</name>
<dbReference type="RefSeq" id="WP_141482651.1">
    <property type="nucleotide sequence ID" value="NZ_VICD02000219.1"/>
</dbReference>
<evidence type="ECO:0000313" key="1">
    <source>
        <dbReference type="EMBL" id="KAB8179314.1"/>
    </source>
</evidence>
<reference evidence="1 2" key="1">
    <citation type="submission" date="2019-10" db="EMBL/GenBank/DDBJ databases">
        <title>Lysobacter alkalisoli sp. nov., isolated from saline-alkaline soil.</title>
        <authorList>
            <person name="Sun J.-Q."/>
        </authorList>
    </citation>
    <scope>NUCLEOTIDE SEQUENCE [LARGE SCALE GENOMIC DNA]</scope>
    <source>
        <strain evidence="1 2">KCTC 42381</strain>
    </source>
</reference>
<accession>A0A508AM89</accession>
<gene>
    <name evidence="1" type="ORF">FKV24_012850</name>
</gene>
<comment type="caution">
    <text evidence="1">The sequence shown here is derived from an EMBL/GenBank/DDBJ whole genome shotgun (WGS) entry which is preliminary data.</text>
</comment>
<organism evidence="1 2">
    <name type="scientific">Marilutibacter maris</name>
    <dbReference type="NCBI Taxonomy" id="1605891"/>
    <lineage>
        <taxon>Bacteria</taxon>
        <taxon>Pseudomonadati</taxon>
        <taxon>Pseudomonadota</taxon>
        <taxon>Gammaproteobacteria</taxon>
        <taxon>Lysobacterales</taxon>
        <taxon>Lysobacteraceae</taxon>
        <taxon>Marilutibacter</taxon>
    </lineage>
</organism>
<dbReference type="Proteomes" id="UP000320431">
    <property type="component" value="Unassembled WGS sequence"/>
</dbReference>
<dbReference type="AlphaFoldDB" id="A0A508AM89"/>
<sequence length="605" mass="65217">MPRVRLVAFLACVLAVVNALAFTYANAIPVPSADAWYFIDTFVRKAVDGNLGYLDFFAQRGAGDHSQPLHRIVLLVHLYAGDLDFRMEAMVGVVLGVVSCALLAHVLCRSISDSGIAGKLRCGIGAISIFLVGLSLNATNIYTWSLVSLAWISLLACVSYWIAAPRFSEGAGRLTVLCALTFTLGVLIDELALPAFVALICGVAVRDGWRAPITALRMAIVGGLGLALARLFLHLAAGNGAADAAGGSLGAMFEMLLGSGGWKAVVVPLSDSLVHREHLDRLFKDWAVPVEFMIAISLAVLHIGFWWRAFDRTKRPGSSVLVISVAMMLFFYATIFGIALSRASSFGADYFHQPRYVVVYQLNLLALILMFAGSGNRANGINGGVARSVWAWRACIAGVIALVLLQALLSLFAWRSAKYVQDYTRGAAESLAALGREPATREEVACPQILTICKAAPEVRMRTMSLLRNNALSIYSADFRHAHGLDALQLGQDPAAAMPAEDGSCSIPVLRGGPRRISGGIAFNRQPNGESAFWIMVPDSAPSFRVMFRGRALTTHRRGGLVTFTFDEEQAAVAASGERRLVYDIECDGRDVEEFVVEVDGRSVD</sequence>
<protein>
    <submittedName>
        <fullName evidence="1">Uncharacterized protein</fullName>
    </submittedName>
</protein>